<proteinExistence type="predicted"/>
<dbReference type="Pfam" id="PF26163">
    <property type="entry name" value="mS26"/>
    <property type="match status" value="1"/>
</dbReference>
<accession>A0A2P1BVT8</accession>
<dbReference type="EMBL" id="KY782630">
    <property type="protein sequence ID" value="AVI60831.1"/>
    <property type="molecule type" value="Genomic_DNA"/>
</dbReference>
<name>A0A2P1BVT8_9PEZI</name>
<dbReference type="EMBL" id="KY782629">
    <property type="protein sequence ID" value="AVI60794.1"/>
    <property type="molecule type" value="Genomic_DNA"/>
</dbReference>
<feature type="compositionally biased region" description="Polar residues" evidence="2">
    <location>
        <begin position="19"/>
        <end position="31"/>
    </location>
</feature>
<dbReference type="AlphaFoldDB" id="A0A2P1BVT8"/>
<feature type="coiled-coil region" evidence="1">
    <location>
        <begin position="96"/>
        <end position="186"/>
    </location>
</feature>
<organism evidence="4">
    <name type="scientific">Morchella importuna</name>
    <dbReference type="NCBI Taxonomy" id="1174673"/>
    <lineage>
        <taxon>Eukaryota</taxon>
        <taxon>Fungi</taxon>
        <taxon>Dikarya</taxon>
        <taxon>Ascomycota</taxon>
        <taxon>Pezizomycotina</taxon>
        <taxon>Pezizomycetes</taxon>
        <taxon>Pezizales</taxon>
        <taxon>Morchellaceae</taxon>
        <taxon>Morchella</taxon>
    </lineage>
</organism>
<dbReference type="InterPro" id="IPR058940">
    <property type="entry name" value="mS26_fungi"/>
</dbReference>
<reference evidence="4" key="1">
    <citation type="journal article" date="2017" name="Mycol. Prog.">
        <title>Characterization of mating-type idiomorphs suggests that Morchella importuna, Mel-20 and M. sextelata are heterothallic.</title>
        <authorList>
            <person name="Chai H."/>
            <person name="Chen L."/>
            <person name="Chen W."/>
            <person name="Zhao Q."/>
            <person name="Zhang X."/>
            <person name="Su K."/>
            <person name="Zhao Y."/>
        </authorList>
    </citation>
    <scope>NUCLEOTIDE SEQUENCE</scope>
    <source>
        <strain evidence="3">YPL6-1</strain>
        <strain evidence="4">YPL6-3</strain>
    </source>
</reference>
<feature type="region of interest" description="Disordered" evidence="2">
    <location>
        <begin position="19"/>
        <end position="85"/>
    </location>
</feature>
<evidence type="ECO:0000313" key="3">
    <source>
        <dbReference type="EMBL" id="AVI60794.1"/>
    </source>
</evidence>
<evidence type="ECO:0000256" key="1">
    <source>
        <dbReference type="SAM" id="Coils"/>
    </source>
</evidence>
<keyword evidence="1" id="KW-0175">Coiled coil</keyword>
<protein>
    <submittedName>
        <fullName evidence="4">Uncharacterized protein</fullName>
    </submittedName>
</protein>
<sequence>MPLAPLRTGLSCASRRAFSTTPRAFNISPESPSYIEIPRPPQIRSIQPPRKKGKLPHPKSLPLDLDATPATPEPSPEQRSLEGVSEETKAYIKWKSALAENRRRNLREGVAELQLRQKNQAAHRAKVLKKRTEEREEKLNAKQREDVRLTLPSVLSTLRLDDGSTMQRITQERLAEKSALREAKEAAKAAARIESFHNLYLNAKDFIITEKQLDEAIEKEFGPMDHLYKSLPPTVEDMLLQVSNIHGEFAKNPKMMEIAGALTGAKLAQEKKGSRDISAFGADNDDDSLVNRTF</sequence>
<dbReference type="CDD" id="cd23703">
    <property type="entry name" value="mS26_PET12"/>
    <property type="match status" value="1"/>
</dbReference>
<evidence type="ECO:0000313" key="4">
    <source>
        <dbReference type="EMBL" id="AVI60831.1"/>
    </source>
</evidence>
<evidence type="ECO:0000256" key="2">
    <source>
        <dbReference type="SAM" id="MobiDB-lite"/>
    </source>
</evidence>